<gene>
    <name evidence="1" type="ORF">SDC9_113146</name>
</gene>
<protein>
    <submittedName>
        <fullName evidence="1">Uncharacterized protein</fullName>
    </submittedName>
</protein>
<accession>A0A645BLA2</accession>
<proteinExistence type="predicted"/>
<dbReference type="AlphaFoldDB" id="A0A645BLA2"/>
<comment type="caution">
    <text evidence="1">The sequence shown here is derived from an EMBL/GenBank/DDBJ whole genome shotgun (WGS) entry which is preliminary data.</text>
</comment>
<evidence type="ECO:0000313" key="1">
    <source>
        <dbReference type="EMBL" id="MPM66239.1"/>
    </source>
</evidence>
<sequence>MCVKQIQFIEIHDAVNHRTQRDIIRLILKEWVSLDIDFMEKNIGICNVQTCRKRRTDEVNLITFVGKRHSEFCGYDSASAVGWVTEYSDFHEYVFLN</sequence>
<name>A0A645BLA2_9ZZZZ</name>
<dbReference type="EMBL" id="VSSQ01020963">
    <property type="protein sequence ID" value="MPM66239.1"/>
    <property type="molecule type" value="Genomic_DNA"/>
</dbReference>
<reference evidence="1" key="1">
    <citation type="submission" date="2019-08" db="EMBL/GenBank/DDBJ databases">
        <authorList>
            <person name="Kucharzyk K."/>
            <person name="Murdoch R.W."/>
            <person name="Higgins S."/>
            <person name="Loffler F."/>
        </authorList>
    </citation>
    <scope>NUCLEOTIDE SEQUENCE</scope>
</reference>
<organism evidence="1">
    <name type="scientific">bioreactor metagenome</name>
    <dbReference type="NCBI Taxonomy" id="1076179"/>
    <lineage>
        <taxon>unclassified sequences</taxon>
        <taxon>metagenomes</taxon>
        <taxon>ecological metagenomes</taxon>
    </lineage>
</organism>